<dbReference type="SUPFAM" id="SSF52799">
    <property type="entry name" value="(Phosphotyrosine protein) phosphatases II"/>
    <property type="match status" value="1"/>
</dbReference>
<dbReference type="PROSITE" id="PS50056">
    <property type="entry name" value="TYR_PHOSPHATASE_2"/>
    <property type="match status" value="1"/>
</dbReference>
<proteinExistence type="inferred from homology"/>
<evidence type="ECO:0000256" key="3">
    <source>
        <dbReference type="ARBA" id="ARBA00022801"/>
    </source>
</evidence>
<dbReference type="InterPro" id="IPR016130">
    <property type="entry name" value="Tyr_Pase_AS"/>
</dbReference>
<dbReference type="SMART" id="SM00195">
    <property type="entry name" value="DSPc"/>
    <property type="match status" value="1"/>
</dbReference>
<dbReference type="Pfam" id="PF00782">
    <property type="entry name" value="DSPc"/>
    <property type="match status" value="1"/>
</dbReference>
<comment type="similarity">
    <text evidence="1">Belongs to the protein-tyrosine phosphatase family. Non-receptor class dual specificity subfamily.</text>
</comment>
<evidence type="ECO:0000259" key="6">
    <source>
        <dbReference type="PROSITE" id="PS50056"/>
    </source>
</evidence>
<dbReference type="Proteomes" id="UP000277580">
    <property type="component" value="Unassembled WGS sequence"/>
</dbReference>
<sequence>MSRETQQFHRKLIAKDHTLPCVRYRSMNQILPNLFLGDCKAILDPVSIVNNNVSHVLSLRLTPTHIRSLVGVTHCQIYIDDSEDQWLLDGLNAAMEFLEDAMDMGGTVLVHCQEGRSRSASVVIAFVMKHFQVSYEEAWSYVRKQRPVASPNPGFVEQLKIWEYRGYW</sequence>
<reference evidence="7 8" key="1">
    <citation type="journal article" date="2018" name="Nat. Ecol. Evol.">
        <title>Pezizomycetes genomes reveal the molecular basis of ectomycorrhizal truffle lifestyle.</title>
        <authorList>
            <person name="Murat C."/>
            <person name="Payen T."/>
            <person name="Noel B."/>
            <person name="Kuo A."/>
            <person name="Morin E."/>
            <person name="Chen J."/>
            <person name="Kohler A."/>
            <person name="Krizsan K."/>
            <person name="Balestrini R."/>
            <person name="Da Silva C."/>
            <person name="Montanini B."/>
            <person name="Hainaut M."/>
            <person name="Levati E."/>
            <person name="Barry K.W."/>
            <person name="Belfiori B."/>
            <person name="Cichocki N."/>
            <person name="Clum A."/>
            <person name="Dockter R.B."/>
            <person name="Fauchery L."/>
            <person name="Guy J."/>
            <person name="Iotti M."/>
            <person name="Le Tacon F."/>
            <person name="Lindquist E.A."/>
            <person name="Lipzen A."/>
            <person name="Malagnac F."/>
            <person name="Mello A."/>
            <person name="Molinier V."/>
            <person name="Miyauchi S."/>
            <person name="Poulain J."/>
            <person name="Riccioni C."/>
            <person name="Rubini A."/>
            <person name="Sitrit Y."/>
            <person name="Splivallo R."/>
            <person name="Traeger S."/>
            <person name="Wang M."/>
            <person name="Zifcakova L."/>
            <person name="Wipf D."/>
            <person name="Zambonelli A."/>
            <person name="Paolocci F."/>
            <person name="Nowrousian M."/>
            <person name="Ottonello S."/>
            <person name="Baldrian P."/>
            <person name="Spatafora J.W."/>
            <person name="Henrissat B."/>
            <person name="Nagy L.G."/>
            <person name="Aury J.M."/>
            <person name="Wincker P."/>
            <person name="Grigoriev I.V."/>
            <person name="Bonfante P."/>
            <person name="Martin F.M."/>
        </authorList>
    </citation>
    <scope>NUCLEOTIDE SEQUENCE [LARGE SCALE GENOMIC DNA]</scope>
    <source>
        <strain evidence="7 8">CCBAS932</strain>
    </source>
</reference>
<dbReference type="Gene3D" id="3.90.190.10">
    <property type="entry name" value="Protein tyrosine phosphatase superfamily"/>
    <property type="match status" value="1"/>
</dbReference>
<dbReference type="PROSITE" id="PS50054">
    <property type="entry name" value="TYR_PHOSPHATASE_DUAL"/>
    <property type="match status" value="1"/>
</dbReference>
<protein>
    <recommendedName>
        <fullName evidence="2">protein-tyrosine-phosphatase</fullName>
        <ecNumber evidence="2">3.1.3.48</ecNumber>
    </recommendedName>
</protein>
<dbReference type="STRING" id="1392247.A0A3N4KW94"/>
<keyword evidence="3" id="KW-0378">Hydrolase</keyword>
<dbReference type="CDD" id="cd14498">
    <property type="entry name" value="DSP"/>
    <property type="match status" value="1"/>
</dbReference>
<feature type="domain" description="Tyrosine-protein phosphatase" evidence="5">
    <location>
        <begin position="26"/>
        <end position="168"/>
    </location>
</feature>
<dbReference type="PANTHER" id="PTHR10159">
    <property type="entry name" value="DUAL SPECIFICITY PROTEIN PHOSPHATASE"/>
    <property type="match status" value="1"/>
</dbReference>
<dbReference type="OrthoDB" id="10252009at2759"/>
<gene>
    <name evidence="7" type="ORF">P167DRAFT_552371</name>
</gene>
<evidence type="ECO:0000313" key="7">
    <source>
        <dbReference type="EMBL" id="RPB14826.1"/>
    </source>
</evidence>
<dbReference type="EC" id="3.1.3.48" evidence="2"/>
<dbReference type="InterPro" id="IPR000387">
    <property type="entry name" value="Tyr_Pase_dom"/>
</dbReference>
<dbReference type="FunCoup" id="A0A3N4KW94">
    <property type="interactions" value="465"/>
</dbReference>
<dbReference type="PROSITE" id="PS00383">
    <property type="entry name" value="TYR_PHOSPHATASE_1"/>
    <property type="match status" value="1"/>
</dbReference>
<dbReference type="GO" id="GO:0004725">
    <property type="term" value="F:protein tyrosine phosphatase activity"/>
    <property type="evidence" value="ECO:0007669"/>
    <property type="project" value="UniProtKB-EC"/>
</dbReference>
<organism evidence="7 8">
    <name type="scientific">Morchella conica CCBAS932</name>
    <dbReference type="NCBI Taxonomy" id="1392247"/>
    <lineage>
        <taxon>Eukaryota</taxon>
        <taxon>Fungi</taxon>
        <taxon>Dikarya</taxon>
        <taxon>Ascomycota</taxon>
        <taxon>Pezizomycotina</taxon>
        <taxon>Pezizomycetes</taxon>
        <taxon>Pezizales</taxon>
        <taxon>Morchellaceae</taxon>
        <taxon>Morchella</taxon>
    </lineage>
</organism>
<feature type="domain" description="Tyrosine specific protein phosphatases" evidence="6">
    <location>
        <begin position="88"/>
        <end position="147"/>
    </location>
</feature>
<name>A0A3N4KW94_9PEZI</name>
<evidence type="ECO:0000313" key="8">
    <source>
        <dbReference type="Proteomes" id="UP000277580"/>
    </source>
</evidence>
<dbReference type="InterPro" id="IPR020422">
    <property type="entry name" value="TYR_PHOSPHATASE_DUAL_dom"/>
</dbReference>
<evidence type="ECO:0000256" key="1">
    <source>
        <dbReference type="ARBA" id="ARBA00008601"/>
    </source>
</evidence>
<accession>A0A3N4KW94</accession>
<dbReference type="AlphaFoldDB" id="A0A3N4KW94"/>
<evidence type="ECO:0000256" key="4">
    <source>
        <dbReference type="ARBA" id="ARBA00022912"/>
    </source>
</evidence>
<dbReference type="EMBL" id="ML119116">
    <property type="protein sequence ID" value="RPB14826.1"/>
    <property type="molecule type" value="Genomic_DNA"/>
</dbReference>
<dbReference type="InterPro" id="IPR000340">
    <property type="entry name" value="Dual-sp_phosphatase_cat-dom"/>
</dbReference>
<dbReference type="GO" id="GO:0043409">
    <property type="term" value="P:negative regulation of MAPK cascade"/>
    <property type="evidence" value="ECO:0007669"/>
    <property type="project" value="TreeGrafter"/>
</dbReference>
<evidence type="ECO:0000259" key="5">
    <source>
        <dbReference type="PROSITE" id="PS50054"/>
    </source>
</evidence>
<evidence type="ECO:0000256" key="2">
    <source>
        <dbReference type="ARBA" id="ARBA00013064"/>
    </source>
</evidence>
<keyword evidence="8" id="KW-1185">Reference proteome</keyword>
<dbReference type="InParanoid" id="A0A3N4KW94"/>
<dbReference type="InterPro" id="IPR029021">
    <property type="entry name" value="Prot-tyrosine_phosphatase-like"/>
</dbReference>
<keyword evidence="4" id="KW-0904">Protein phosphatase</keyword>
<dbReference type="GO" id="GO:0005737">
    <property type="term" value="C:cytoplasm"/>
    <property type="evidence" value="ECO:0007669"/>
    <property type="project" value="TreeGrafter"/>
</dbReference>
<dbReference type="PANTHER" id="PTHR10159:SF519">
    <property type="entry name" value="DUAL SPECIFICITY PROTEIN PHOSPHATASE MPK3"/>
    <property type="match status" value="1"/>
</dbReference>